<evidence type="ECO:0000256" key="1">
    <source>
        <dbReference type="SAM" id="MobiDB-lite"/>
    </source>
</evidence>
<dbReference type="Proteomes" id="UP000617734">
    <property type="component" value="Unassembled WGS sequence"/>
</dbReference>
<accession>A0A919FVA6</accession>
<feature type="compositionally biased region" description="Low complexity" evidence="1">
    <location>
        <begin position="1"/>
        <end position="23"/>
    </location>
</feature>
<reference evidence="2" key="2">
    <citation type="submission" date="2020-09" db="EMBL/GenBank/DDBJ databases">
        <authorList>
            <person name="Sun Q."/>
            <person name="Ohkuma M."/>
        </authorList>
    </citation>
    <scope>NUCLEOTIDE SEQUENCE</scope>
    <source>
        <strain evidence="2">JCM 4646</strain>
    </source>
</reference>
<protein>
    <submittedName>
        <fullName evidence="2">Uncharacterized protein</fullName>
    </submittedName>
</protein>
<dbReference type="EMBL" id="BNBO01000018">
    <property type="protein sequence ID" value="GHH72559.1"/>
    <property type="molecule type" value="Genomic_DNA"/>
</dbReference>
<reference evidence="2" key="1">
    <citation type="journal article" date="2014" name="Int. J. Syst. Evol. Microbiol.">
        <title>Complete genome sequence of Corynebacterium casei LMG S-19264T (=DSM 44701T), isolated from a smear-ripened cheese.</title>
        <authorList>
            <consortium name="US DOE Joint Genome Institute (JGI-PGF)"/>
            <person name="Walter F."/>
            <person name="Albersmeier A."/>
            <person name="Kalinowski J."/>
            <person name="Ruckert C."/>
        </authorList>
    </citation>
    <scope>NUCLEOTIDE SEQUENCE</scope>
    <source>
        <strain evidence="2">JCM 4646</strain>
    </source>
</reference>
<keyword evidence="3" id="KW-1185">Reference proteome</keyword>
<gene>
    <name evidence="2" type="ORF">GCM10018781_35500</name>
</gene>
<feature type="compositionally biased region" description="Pro residues" evidence="1">
    <location>
        <begin position="24"/>
        <end position="35"/>
    </location>
</feature>
<proteinExistence type="predicted"/>
<sequence length="236" mass="23683">MPVAVPAHAGPVAGTAVPRAGPSPAGPSPRRPGAPPLARRPAPEDRMTTRPSRPLSRTAAALLLALAAAACAAPPAPGPAAAPPGARTSAAVDLGPSPASLMVCAGSVPMQLAGAFGTEPATAPAGTWAQHLYTCTYAYTEGTLLITVKELADRATAAAHFAGLRGSAGPVTTVEGLGDAAYTQADGSTVVLRDGSVLTVDVHRLPERFGKPPRTRSNVSVTAATTVMICWKEHAP</sequence>
<dbReference type="AlphaFoldDB" id="A0A919FVA6"/>
<name>A0A919FVA6_9ACTN</name>
<feature type="region of interest" description="Disordered" evidence="1">
    <location>
        <begin position="1"/>
        <end position="54"/>
    </location>
</feature>
<organism evidence="2 3">
    <name type="scientific">Kitasatospora indigofera</name>
    <dbReference type="NCBI Taxonomy" id="67307"/>
    <lineage>
        <taxon>Bacteria</taxon>
        <taxon>Bacillati</taxon>
        <taxon>Actinomycetota</taxon>
        <taxon>Actinomycetes</taxon>
        <taxon>Kitasatosporales</taxon>
        <taxon>Streptomycetaceae</taxon>
        <taxon>Kitasatospora</taxon>
    </lineage>
</organism>
<evidence type="ECO:0000313" key="2">
    <source>
        <dbReference type="EMBL" id="GHH72559.1"/>
    </source>
</evidence>
<comment type="caution">
    <text evidence="2">The sequence shown here is derived from an EMBL/GenBank/DDBJ whole genome shotgun (WGS) entry which is preliminary data.</text>
</comment>
<evidence type="ECO:0000313" key="3">
    <source>
        <dbReference type="Proteomes" id="UP000617734"/>
    </source>
</evidence>